<keyword evidence="14" id="KW-1185">Reference proteome</keyword>
<feature type="binding site" evidence="9">
    <location>
        <position position="93"/>
    </location>
    <ligand>
        <name>Mg(2+)</name>
        <dbReference type="ChEBI" id="CHEBI:18420"/>
    </ligand>
</feature>
<dbReference type="PANTHER" id="PTHR20857:SF15">
    <property type="entry name" value="THIAMINE-PHOSPHATE SYNTHASE"/>
    <property type="match status" value="1"/>
</dbReference>
<dbReference type="EC" id="2.5.1.3" evidence="9"/>
<dbReference type="GO" id="GO:0004789">
    <property type="term" value="F:thiamine-phosphate diphosphorylase activity"/>
    <property type="evidence" value="ECO:0007669"/>
    <property type="project" value="UniProtKB-UniRule"/>
</dbReference>
<dbReference type="AlphaFoldDB" id="A0A1M5XF78"/>
<feature type="domain" description="Thiamine phosphate synthase/TenI" evidence="12">
    <location>
        <begin position="10"/>
        <end position="192"/>
    </location>
</feature>
<feature type="binding site" evidence="9">
    <location>
        <begin position="137"/>
        <end position="139"/>
    </location>
    <ligand>
        <name>2-[(2R,5Z)-2-carboxy-4-methylthiazol-5(2H)-ylidene]ethyl phosphate</name>
        <dbReference type="ChEBI" id="CHEBI:62899"/>
    </ligand>
</feature>
<comment type="catalytic activity">
    <reaction evidence="6 9 10">
        <text>4-methyl-5-(2-phosphooxyethyl)-thiazole + 4-amino-2-methyl-5-(diphosphooxymethyl)pyrimidine + H(+) = thiamine phosphate + diphosphate</text>
        <dbReference type="Rhea" id="RHEA:22328"/>
        <dbReference type="ChEBI" id="CHEBI:15378"/>
        <dbReference type="ChEBI" id="CHEBI:33019"/>
        <dbReference type="ChEBI" id="CHEBI:37575"/>
        <dbReference type="ChEBI" id="CHEBI:57841"/>
        <dbReference type="ChEBI" id="CHEBI:58296"/>
        <dbReference type="EC" id="2.5.1.3"/>
    </reaction>
</comment>
<dbReference type="InterPro" id="IPR022998">
    <property type="entry name" value="ThiamineP_synth_TenI"/>
</dbReference>
<comment type="pathway">
    <text evidence="1 9 11">Cofactor biosynthesis; thiamine diphosphate biosynthesis; thiamine phosphate from 4-amino-2-methyl-5-diphosphomethylpyrimidine and 4-methyl-5-(2-phosphoethyl)-thiazole: step 1/1.</text>
</comment>
<sequence length="205" mass="22529">MHLQTALRKYFIMGSQNCDRDPKQVLREAIQAGITAFQYREKGSDALSGNQKIQLGKELRAICRQHNIPFFINDDVELTEVLETDGIHVGQDDKDAKELRQQFPNKWIGLSVSNLEELHASPLDYVDYLGVGPIFPTSTKEDAKMAVGTGFITEIKRLYPNMPIVGIGGINTENAVAVMEAGADGVSVISAITKAPDIEEAIAKL</sequence>
<keyword evidence="2 9" id="KW-0808">Transferase</keyword>
<accession>A0A1M5XF78</accession>
<feature type="binding site" evidence="9">
    <location>
        <position position="111"/>
    </location>
    <ligand>
        <name>4-amino-2-methyl-5-(diphosphooxymethyl)pyrimidine</name>
        <dbReference type="ChEBI" id="CHEBI:57841"/>
    </ligand>
</feature>
<dbReference type="GO" id="GO:0005737">
    <property type="term" value="C:cytoplasm"/>
    <property type="evidence" value="ECO:0007669"/>
    <property type="project" value="TreeGrafter"/>
</dbReference>
<evidence type="ECO:0000256" key="3">
    <source>
        <dbReference type="ARBA" id="ARBA00022723"/>
    </source>
</evidence>
<organism evidence="13 14">
    <name type="scientific">Virgibacillus chiguensis</name>
    <dbReference type="NCBI Taxonomy" id="411959"/>
    <lineage>
        <taxon>Bacteria</taxon>
        <taxon>Bacillati</taxon>
        <taxon>Bacillota</taxon>
        <taxon>Bacilli</taxon>
        <taxon>Bacillales</taxon>
        <taxon>Bacillaceae</taxon>
        <taxon>Virgibacillus</taxon>
    </lineage>
</organism>
<evidence type="ECO:0000259" key="12">
    <source>
        <dbReference type="Pfam" id="PF02581"/>
    </source>
</evidence>
<dbReference type="InterPro" id="IPR036206">
    <property type="entry name" value="ThiamineP_synth_sf"/>
</dbReference>
<dbReference type="NCBIfam" id="TIGR00693">
    <property type="entry name" value="thiE"/>
    <property type="match status" value="1"/>
</dbReference>
<evidence type="ECO:0000256" key="11">
    <source>
        <dbReference type="RuleBase" id="RU004253"/>
    </source>
</evidence>
<evidence type="ECO:0000256" key="8">
    <source>
        <dbReference type="ARBA" id="ARBA00047883"/>
    </source>
</evidence>
<feature type="binding site" evidence="9">
    <location>
        <position position="169"/>
    </location>
    <ligand>
        <name>2-[(2R,5Z)-2-carboxy-4-methylthiazol-5(2H)-ylidene]ethyl phosphate</name>
        <dbReference type="ChEBI" id="CHEBI:62899"/>
    </ligand>
</feature>
<dbReference type="FunFam" id="3.20.20.70:FF:000096">
    <property type="entry name" value="Thiamine-phosphate synthase"/>
    <property type="match status" value="1"/>
</dbReference>
<dbReference type="PANTHER" id="PTHR20857">
    <property type="entry name" value="THIAMINE-PHOSPHATE PYROPHOSPHORYLASE"/>
    <property type="match status" value="1"/>
</dbReference>
<evidence type="ECO:0000256" key="6">
    <source>
        <dbReference type="ARBA" id="ARBA00047334"/>
    </source>
</evidence>
<dbReference type="SUPFAM" id="SSF51391">
    <property type="entry name" value="Thiamin phosphate synthase"/>
    <property type="match status" value="1"/>
</dbReference>
<keyword evidence="5 9" id="KW-0784">Thiamine biosynthesis</keyword>
<feature type="binding site" evidence="9">
    <location>
        <position position="73"/>
    </location>
    <ligand>
        <name>4-amino-2-methyl-5-(diphosphooxymethyl)pyrimidine</name>
        <dbReference type="ChEBI" id="CHEBI:57841"/>
    </ligand>
</feature>
<proteinExistence type="inferred from homology"/>
<evidence type="ECO:0000256" key="7">
    <source>
        <dbReference type="ARBA" id="ARBA00047851"/>
    </source>
</evidence>
<comment type="similarity">
    <text evidence="9 10">Belongs to the thiamine-phosphate synthase family.</text>
</comment>
<evidence type="ECO:0000256" key="2">
    <source>
        <dbReference type="ARBA" id="ARBA00022679"/>
    </source>
</evidence>
<dbReference type="Pfam" id="PF02581">
    <property type="entry name" value="TMP-TENI"/>
    <property type="match status" value="1"/>
</dbReference>
<evidence type="ECO:0000313" key="13">
    <source>
        <dbReference type="EMBL" id="SHH98208.1"/>
    </source>
</evidence>
<name>A0A1M5XF78_9BACI</name>
<evidence type="ECO:0000256" key="5">
    <source>
        <dbReference type="ARBA" id="ARBA00022977"/>
    </source>
</evidence>
<feature type="binding site" evidence="9">
    <location>
        <position position="74"/>
    </location>
    <ligand>
        <name>Mg(2+)</name>
        <dbReference type="ChEBI" id="CHEBI:18420"/>
    </ligand>
</feature>
<evidence type="ECO:0000256" key="10">
    <source>
        <dbReference type="RuleBase" id="RU003826"/>
    </source>
</evidence>
<evidence type="ECO:0000256" key="1">
    <source>
        <dbReference type="ARBA" id="ARBA00005165"/>
    </source>
</evidence>
<comment type="function">
    <text evidence="9">Condenses 4-methyl-5-(beta-hydroxyethyl)thiazole monophosphate (THZ-P) and 2-methyl-4-amino-5-hydroxymethyl pyrimidine pyrophosphate (HMP-PP) to form thiamine monophosphate (TMP).</text>
</comment>
<reference evidence="14" key="1">
    <citation type="submission" date="2016-11" db="EMBL/GenBank/DDBJ databases">
        <authorList>
            <person name="Varghese N."/>
            <person name="Submissions S."/>
        </authorList>
    </citation>
    <scope>NUCLEOTIDE SEQUENCE [LARGE SCALE GENOMIC DNA]</scope>
    <source>
        <strain evidence="14">CGMCC 1.6496</strain>
    </source>
</reference>
<feature type="binding site" evidence="9">
    <location>
        <position position="140"/>
    </location>
    <ligand>
        <name>4-amino-2-methyl-5-(diphosphooxymethyl)pyrimidine</name>
        <dbReference type="ChEBI" id="CHEBI:57841"/>
    </ligand>
</feature>
<dbReference type="CDD" id="cd00564">
    <property type="entry name" value="TMP_TenI"/>
    <property type="match status" value="1"/>
</dbReference>
<dbReference type="GO" id="GO:0000287">
    <property type="term" value="F:magnesium ion binding"/>
    <property type="evidence" value="ECO:0007669"/>
    <property type="project" value="UniProtKB-UniRule"/>
</dbReference>
<dbReference type="InterPro" id="IPR013785">
    <property type="entry name" value="Aldolase_TIM"/>
</dbReference>
<comment type="cofactor">
    <cofactor evidence="9">
        <name>Mg(2+)</name>
        <dbReference type="ChEBI" id="CHEBI:18420"/>
    </cofactor>
    <text evidence="9">Binds 1 Mg(2+) ion per subunit.</text>
</comment>
<feature type="binding site" evidence="9">
    <location>
        <begin position="38"/>
        <end position="42"/>
    </location>
    <ligand>
        <name>4-amino-2-methyl-5-(diphosphooxymethyl)pyrimidine</name>
        <dbReference type="ChEBI" id="CHEBI:57841"/>
    </ligand>
</feature>
<comment type="catalytic activity">
    <reaction evidence="7 9 10">
        <text>2-(2-carboxy-4-methylthiazol-5-yl)ethyl phosphate + 4-amino-2-methyl-5-(diphosphooxymethyl)pyrimidine + 2 H(+) = thiamine phosphate + CO2 + diphosphate</text>
        <dbReference type="Rhea" id="RHEA:47848"/>
        <dbReference type="ChEBI" id="CHEBI:15378"/>
        <dbReference type="ChEBI" id="CHEBI:16526"/>
        <dbReference type="ChEBI" id="CHEBI:33019"/>
        <dbReference type="ChEBI" id="CHEBI:37575"/>
        <dbReference type="ChEBI" id="CHEBI:57841"/>
        <dbReference type="ChEBI" id="CHEBI:62890"/>
        <dbReference type="EC" id="2.5.1.3"/>
    </reaction>
</comment>
<dbReference type="GO" id="GO:0009228">
    <property type="term" value="P:thiamine biosynthetic process"/>
    <property type="evidence" value="ECO:0007669"/>
    <property type="project" value="UniProtKB-KW"/>
</dbReference>
<gene>
    <name evidence="9" type="primary">thiE</name>
    <name evidence="13" type="ORF">SAMN05421807_12532</name>
</gene>
<dbReference type="HAMAP" id="MF_00097">
    <property type="entry name" value="TMP_synthase"/>
    <property type="match status" value="1"/>
</dbReference>
<evidence type="ECO:0000256" key="4">
    <source>
        <dbReference type="ARBA" id="ARBA00022842"/>
    </source>
</evidence>
<keyword evidence="4 9" id="KW-0460">Magnesium</keyword>
<dbReference type="EMBL" id="FQXD01000025">
    <property type="protein sequence ID" value="SHH98208.1"/>
    <property type="molecule type" value="Genomic_DNA"/>
</dbReference>
<dbReference type="InterPro" id="IPR034291">
    <property type="entry name" value="TMP_synthase"/>
</dbReference>
<evidence type="ECO:0000256" key="9">
    <source>
        <dbReference type="HAMAP-Rule" id="MF_00097"/>
    </source>
</evidence>
<comment type="catalytic activity">
    <reaction evidence="8 9 10">
        <text>2-[(2R,5Z)-2-carboxy-4-methylthiazol-5(2H)-ylidene]ethyl phosphate + 4-amino-2-methyl-5-(diphosphooxymethyl)pyrimidine + 2 H(+) = thiamine phosphate + CO2 + diphosphate</text>
        <dbReference type="Rhea" id="RHEA:47844"/>
        <dbReference type="ChEBI" id="CHEBI:15378"/>
        <dbReference type="ChEBI" id="CHEBI:16526"/>
        <dbReference type="ChEBI" id="CHEBI:33019"/>
        <dbReference type="ChEBI" id="CHEBI:37575"/>
        <dbReference type="ChEBI" id="CHEBI:57841"/>
        <dbReference type="ChEBI" id="CHEBI:62899"/>
        <dbReference type="EC" id="2.5.1.3"/>
    </reaction>
</comment>
<protein>
    <recommendedName>
        <fullName evidence="9">Thiamine-phosphate synthase</fullName>
        <shortName evidence="9">TP synthase</shortName>
        <shortName evidence="9">TPS</shortName>
        <ecNumber evidence="9">2.5.1.3</ecNumber>
    </recommendedName>
    <alternativeName>
        <fullName evidence="9">Thiamine-phosphate pyrophosphorylase</fullName>
        <shortName evidence="9">TMP pyrophosphorylase</shortName>
        <shortName evidence="9">TMP-PPase</shortName>
    </alternativeName>
</protein>
<evidence type="ECO:0000313" key="14">
    <source>
        <dbReference type="Proteomes" id="UP000184079"/>
    </source>
</evidence>
<feature type="binding site" evidence="9">
    <location>
        <begin position="189"/>
        <end position="190"/>
    </location>
    <ligand>
        <name>2-[(2R,5Z)-2-carboxy-4-methylthiazol-5(2H)-ylidene]ethyl phosphate</name>
        <dbReference type="ChEBI" id="CHEBI:62899"/>
    </ligand>
</feature>
<dbReference type="Proteomes" id="UP000184079">
    <property type="component" value="Unassembled WGS sequence"/>
</dbReference>
<dbReference type="Gene3D" id="3.20.20.70">
    <property type="entry name" value="Aldolase class I"/>
    <property type="match status" value="1"/>
</dbReference>
<dbReference type="GO" id="GO:0009229">
    <property type="term" value="P:thiamine diphosphate biosynthetic process"/>
    <property type="evidence" value="ECO:0007669"/>
    <property type="project" value="UniProtKB-UniRule"/>
</dbReference>
<keyword evidence="3 9" id="KW-0479">Metal-binding</keyword>
<dbReference type="UniPathway" id="UPA00060">
    <property type="reaction ID" value="UER00141"/>
</dbReference>